<dbReference type="PANTHER" id="PTHR43053:SF4">
    <property type="entry name" value="MYOGENESIS-REGULATING GLYCOSIDASE"/>
    <property type="match status" value="1"/>
</dbReference>
<organism evidence="8 9">
    <name type="scientific">Lymnaea stagnalis</name>
    <name type="common">Great pond snail</name>
    <name type="synonym">Helix stagnalis</name>
    <dbReference type="NCBI Taxonomy" id="6523"/>
    <lineage>
        <taxon>Eukaryota</taxon>
        <taxon>Metazoa</taxon>
        <taxon>Spiralia</taxon>
        <taxon>Lophotrochozoa</taxon>
        <taxon>Mollusca</taxon>
        <taxon>Gastropoda</taxon>
        <taxon>Heterobranchia</taxon>
        <taxon>Euthyneura</taxon>
        <taxon>Panpulmonata</taxon>
        <taxon>Hygrophila</taxon>
        <taxon>Lymnaeoidea</taxon>
        <taxon>Lymnaeidae</taxon>
        <taxon>Lymnaea</taxon>
    </lineage>
</organism>
<dbReference type="SUPFAM" id="SSF51445">
    <property type="entry name" value="(Trans)glycosidases"/>
    <property type="match status" value="1"/>
</dbReference>
<proteinExistence type="inferred from homology"/>
<dbReference type="Gene3D" id="3.20.20.80">
    <property type="entry name" value="Glycosidases"/>
    <property type="match status" value="2"/>
</dbReference>
<feature type="domain" description="Glycoside hydrolase family 31 TIM barrel" evidence="6">
    <location>
        <begin position="316"/>
        <end position="447"/>
    </location>
</feature>
<dbReference type="PANTHER" id="PTHR43053">
    <property type="entry name" value="GLYCOSIDASE FAMILY 31"/>
    <property type="match status" value="1"/>
</dbReference>
<keyword evidence="5" id="KW-0812">Transmembrane</keyword>
<gene>
    <name evidence="8" type="ORF">GSLYS_00010007001</name>
</gene>
<dbReference type="InterPro" id="IPR017853">
    <property type="entry name" value="GH"/>
</dbReference>
<feature type="transmembrane region" description="Helical" evidence="5">
    <location>
        <begin position="54"/>
        <end position="73"/>
    </location>
</feature>
<keyword evidence="5" id="KW-0472">Membrane</keyword>
<evidence type="ECO:0000259" key="7">
    <source>
        <dbReference type="Pfam" id="PF21365"/>
    </source>
</evidence>
<dbReference type="InterPro" id="IPR048395">
    <property type="entry name" value="Glyco_hydro_31_C"/>
</dbReference>
<dbReference type="EMBL" id="CAXITT010000220">
    <property type="protein sequence ID" value="CAL1536094.1"/>
    <property type="molecule type" value="Genomic_DNA"/>
</dbReference>
<protein>
    <submittedName>
        <fullName evidence="8">Uncharacterized protein</fullName>
    </submittedName>
</protein>
<evidence type="ECO:0000256" key="3">
    <source>
        <dbReference type="ARBA" id="ARBA00023295"/>
    </source>
</evidence>
<evidence type="ECO:0000256" key="5">
    <source>
        <dbReference type="SAM" id="Phobius"/>
    </source>
</evidence>
<evidence type="ECO:0000256" key="2">
    <source>
        <dbReference type="ARBA" id="ARBA00022801"/>
    </source>
</evidence>
<sequence>MFRSRANDKDRTADAGVNREVSVPLVKTQDGKEFDPKAVQAQESKRRKRRIMKIAVYFMFGIIALGVFAIWLFHKDSVESLRFDSDFIITVKLRSLEVKNGEGDTVLYGEMGRFLEATPYDHCWDERYESFEDSCLYWKETAKLRVKRYNNGTSSSCYKVQWESLLTDKLAEDCFYLQRYHWYGYLTNVTPPWPISDVYIENMNYYTEYPEEQTENLVPVWFGQQGVAIFVDSSFPFVFSWNVSDKRQFCIRSKLSTQANNVPLTQLRYTICQSDSLKGVYSFTQQYRQDEDTDFAFKQKHKHLLLPKPIHALSARENLQDLLTQMARNESQCSLMELYDDWEKYYGALEIDPSISDQVQSMFLEASRLHCFPILPMSTFFSYKSQYFKEGVSKGYFVRDSQNLVTRMIKWRGNEGAALDVTNPSAEAWFLEHVRRLIKDMNVKALKLLHLSIPPDSKYYDYNMTHLDYTRKFYRDLGSLNISLVLELATGFIPLPVYTPVRMKFYGEPGSSCLNTSIPFSLMLGLSGFPLLIADADRMAVNSTTDDMFKRWVELAIFFPVLEIPSIPLLKNKTMQDFLHAALNLRDQLLLPYMTKLWRDEPDYPIIRPLWWVAPNDAHALTVNDQFMVGDDLLVAPILCEGTHERHVYLPKGTWESSANEIIPGPQTHNFNTRNKIPFYWKRDKTTDGQQDSYKK</sequence>
<keyword evidence="9" id="KW-1185">Reference proteome</keyword>
<evidence type="ECO:0000313" key="8">
    <source>
        <dbReference type="EMBL" id="CAL1536094.1"/>
    </source>
</evidence>
<dbReference type="SUPFAM" id="SSF51011">
    <property type="entry name" value="Glycosyl hydrolase domain"/>
    <property type="match status" value="1"/>
</dbReference>
<accession>A0AAV2HQD7</accession>
<dbReference type="InterPro" id="IPR013780">
    <property type="entry name" value="Glyco_hydro_b"/>
</dbReference>
<keyword evidence="3 4" id="KW-0326">Glycosidase</keyword>
<dbReference type="GO" id="GO:0004553">
    <property type="term" value="F:hydrolase activity, hydrolyzing O-glycosyl compounds"/>
    <property type="evidence" value="ECO:0007669"/>
    <property type="project" value="InterPro"/>
</dbReference>
<feature type="domain" description="Glycosyl hydrolase family 31 C-terminal" evidence="7">
    <location>
        <begin position="604"/>
        <end position="683"/>
    </location>
</feature>
<dbReference type="GO" id="GO:0005975">
    <property type="term" value="P:carbohydrate metabolic process"/>
    <property type="evidence" value="ECO:0007669"/>
    <property type="project" value="InterPro"/>
</dbReference>
<keyword evidence="2 4" id="KW-0378">Hydrolase</keyword>
<dbReference type="InterPro" id="IPR050985">
    <property type="entry name" value="Alpha-glycosidase_related"/>
</dbReference>
<dbReference type="Proteomes" id="UP001497497">
    <property type="component" value="Unassembled WGS sequence"/>
</dbReference>
<dbReference type="Pfam" id="PF01055">
    <property type="entry name" value="Glyco_hydro_31_2nd"/>
    <property type="match status" value="1"/>
</dbReference>
<comment type="caution">
    <text evidence="8">The sequence shown here is derived from an EMBL/GenBank/DDBJ whole genome shotgun (WGS) entry which is preliminary data.</text>
</comment>
<dbReference type="InterPro" id="IPR000322">
    <property type="entry name" value="Glyco_hydro_31_TIM"/>
</dbReference>
<dbReference type="AlphaFoldDB" id="A0AAV2HQD7"/>
<evidence type="ECO:0000256" key="4">
    <source>
        <dbReference type="RuleBase" id="RU361185"/>
    </source>
</evidence>
<keyword evidence="5" id="KW-1133">Transmembrane helix</keyword>
<name>A0AAV2HQD7_LYMST</name>
<reference evidence="8 9" key="1">
    <citation type="submission" date="2024-04" db="EMBL/GenBank/DDBJ databases">
        <authorList>
            <consortium name="Genoscope - CEA"/>
            <person name="William W."/>
        </authorList>
    </citation>
    <scope>NUCLEOTIDE SEQUENCE [LARGE SCALE GENOMIC DNA]</scope>
</reference>
<evidence type="ECO:0000259" key="6">
    <source>
        <dbReference type="Pfam" id="PF01055"/>
    </source>
</evidence>
<dbReference type="Pfam" id="PF21365">
    <property type="entry name" value="Glyco_hydro_31_3rd"/>
    <property type="match status" value="1"/>
</dbReference>
<evidence type="ECO:0000256" key="1">
    <source>
        <dbReference type="ARBA" id="ARBA00007806"/>
    </source>
</evidence>
<dbReference type="Gene3D" id="2.60.40.1180">
    <property type="entry name" value="Golgi alpha-mannosidase II"/>
    <property type="match status" value="1"/>
</dbReference>
<comment type="similarity">
    <text evidence="1 4">Belongs to the glycosyl hydrolase 31 family.</text>
</comment>
<evidence type="ECO:0000313" key="9">
    <source>
        <dbReference type="Proteomes" id="UP001497497"/>
    </source>
</evidence>